<accession>A0ABU5DR50</accession>
<proteinExistence type="predicted"/>
<dbReference type="Proteomes" id="UP001285263">
    <property type="component" value="Unassembled WGS sequence"/>
</dbReference>
<comment type="caution">
    <text evidence="3">The sequence shown here is derived from an EMBL/GenBank/DDBJ whole genome shotgun (WGS) entry which is preliminary data.</text>
</comment>
<feature type="region of interest" description="Disordered" evidence="1">
    <location>
        <begin position="138"/>
        <end position="157"/>
    </location>
</feature>
<evidence type="ECO:0008006" key="5">
    <source>
        <dbReference type="Google" id="ProtNLM"/>
    </source>
</evidence>
<feature type="chain" id="PRO_5046118834" description="MxaA protein" evidence="2">
    <location>
        <begin position="20"/>
        <end position="285"/>
    </location>
</feature>
<protein>
    <recommendedName>
        <fullName evidence="5">MxaA protein</fullName>
    </recommendedName>
</protein>
<keyword evidence="4" id="KW-1185">Reference proteome</keyword>
<dbReference type="EMBL" id="JAXCLA010000012">
    <property type="protein sequence ID" value="MDY0748795.1"/>
    <property type="molecule type" value="Genomic_DNA"/>
</dbReference>
<feature type="signal peptide" evidence="2">
    <location>
        <begin position="1"/>
        <end position="19"/>
    </location>
</feature>
<evidence type="ECO:0000256" key="1">
    <source>
        <dbReference type="SAM" id="MobiDB-lite"/>
    </source>
</evidence>
<sequence>MRSGVCALALLWGTLAAQAQQLSAHGTEPRAFGYYVGDRIERELTIEVPPGLKLDEASLPRPGQRGAALELQQLQRESTADGLRLRFVYQLFKSPPQTETLEIAPIILRFSGQPRAQDLRIDAWPVTVSPLVPVEAPSRQGLGPLRPDQAPLPADTRPPQQRLLVEGIAALLLLAYLAHVYLLTPWWARRGRPFGQAWQRLRGDAHGDFQLVHEALNRTAGEVLFAQGVDRFVAAQPRYRPLQAELAEFFQRSRQAFFAVGPGQDDGPWLRQFCRKCRDAERGAA</sequence>
<organism evidence="3 4">
    <name type="scientific">Roseateles agri</name>
    <dbReference type="NCBI Taxonomy" id="3098619"/>
    <lineage>
        <taxon>Bacteria</taxon>
        <taxon>Pseudomonadati</taxon>
        <taxon>Pseudomonadota</taxon>
        <taxon>Betaproteobacteria</taxon>
        <taxon>Burkholderiales</taxon>
        <taxon>Sphaerotilaceae</taxon>
        <taxon>Roseateles</taxon>
    </lineage>
</organism>
<keyword evidence="2" id="KW-0732">Signal</keyword>
<evidence type="ECO:0000256" key="2">
    <source>
        <dbReference type="SAM" id="SignalP"/>
    </source>
</evidence>
<reference evidence="3 4" key="1">
    <citation type="submission" date="2023-11" db="EMBL/GenBank/DDBJ databases">
        <title>Paucibacter sp. nov., isolated from fresh soil in Korea.</title>
        <authorList>
            <person name="Le N.T.T."/>
        </authorList>
    </citation>
    <scope>NUCLEOTIDE SEQUENCE [LARGE SCALE GENOMIC DNA]</scope>
    <source>
        <strain evidence="3 4">R3-3</strain>
    </source>
</reference>
<dbReference type="RefSeq" id="WP_320426766.1">
    <property type="nucleotide sequence ID" value="NZ_JAXCLA010000012.1"/>
</dbReference>
<name>A0ABU5DR50_9BURK</name>
<evidence type="ECO:0000313" key="4">
    <source>
        <dbReference type="Proteomes" id="UP001285263"/>
    </source>
</evidence>
<evidence type="ECO:0000313" key="3">
    <source>
        <dbReference type="EMBL" id="MDY0748795.1"/>
    </source>
</evidence>
<gene>
    <name evidence="3" type="ORF">SNE35_30130</name>
</gene>